<keyword evidence="6" id="KW-0391">Immunity</keyword>
<feature type="domain" description="CARD" evidence="7">
    <location>
        <begin position="19"/>
        <end position="82"/>
    </location>
</feature>
<reference evidence="9" key="1">
    <citation type="submission" date="2025-08" db="UniProtKB">
        <authorList>
            <consortium name="Ensembl"/>
        </authorList>
    </citation>
    <scope>IDENTIFICATION</scope>
</reference>
<dbReference type="SUPFAM" id="SSF47986">
    <property type="entry name" value="DEATH domain"/>
    <property type="match status" value="1"/>
</dbReference>
<evidence type="ECO:0008006" key="11">
    <source>
        <dbReference type="Google" id="ProtNLM"/>
    </source>
</evidence>
<dbReference type="InterPro" id="IPR007111">
    <property type="entry name" value="NACHT_NTPase"/>
</dbReference>
<dbReference type="Gene3D" id="1.10.533.10">
    <property type="entry name" value="Death Domain, Fas"/>
    <property type="match status" value="1"/>
</dbReference>
<evidence type="ECO:0000256" key="6">
    <source>
        <dbReference type="ARBA" id="ARBA00022859"/>
    </source>
</evidence>
<dbReference type="PROSITE" id="PS50209">
    <property type="entry name" value="CARD"/>
    <property type="match status" value="1"/>
</dbReference>
<dbReference type="GO" id="GO:0042981">
    <property type="term" value="P:regulation of apoptotic process"/>
    <property type="evidence" value="ECO:0007669"/>
    <property type="project" value="InterPro"/>
</dbReference>
<dbReference type="InterPro" id="IPR003593">
    <property type="entry name" value="AAA+_ATPase"/>
</dbReference>
<dbReference type="InterPro" id="IPR011029">
    <property type="entry name" value="DEATH-like_dom_sf"/>
</dbReference>
<organism evidence="9 10">
    <name type="scientific">Poecilia mexicana</name>
    <dbReference type="NCBI Taxonomy" id="48701"/>
    <lineage>
        <taxon>Eukaryota</taxon>
        <taxon>Metazoa</taxon>
        <taxon>Chordata</taxon>
        <taxon>Craniata</taxon>
        <taxon>Vertebrata</taxon>
        <taxon>Euteleostomi</taxon>
        <taxon>Actinopterygii</taxon>
        <taxon>Neopterygii</taxon>
        <taxon>Teleostei</taxon>
        <taxon>Neoteleostei</taxon>
        <taxon>Acanthomorphata</taxon>
        <taxon>Ovalentaria</taxon>
        <taxon>Atherinomorphae</taxon>
        <taxon>Cyprinodontiformes</taxon>
        <taxon>Poeciliidae</taxon>
        <taxon>Poeciliinae</taxon>
        <taxon>Poecilia</taxon>
    </lineage>
</organism>
<dbReference type="Proteomes" id="UP000261480">
    <property type="component" value="Unplaced"/>
</dbReference>
<evidence type="ECO:0000259" key="8">
    <source>
        <dbReference type="PROSITE" id="PS50837"/>
    </source>
</evidence>
<dbReference type="Pfam" id="PF00619">
    <property type="entry name" value="CARD"/>
    <property type="match status" value="1"/>
</dbReference>
<keyword evidence="3" id="KW-0399">Innate immunity</keyword>
<evidence type="ECO:0000313" key="10">
    <source>
        <dbReference type="Proteomes" id="UP000261480"/>
    </source>
</evidence>
<proteinExistence type="predicted"/>
<dbReference type="SMART" id="SM00114">
    <property type="entry name" value="CARD"/>
    <property type="match status" value="1"/>
</dbReference>
<dbReference type="Pfam" id="PF05729">
    <property type="entry name" value="NACHT"/>
    <property type="match status" value="1"/>
</dbReference>
<keyword evidence="5" id="KW-0677">Repeat</keyword>
<dbReference type="InterPro" id="IPR027417">
    <property type="entry name" value="P-loop_NTPase"/>
</dbReference>
<dbReference type="GO" id="GO:0045348">
    <property type="term" value="P:positive regulation of MHC class II biosynthetic process"/>
    <property type="evidence" value="ECO:0007669"/>
    <property type="project" value="TreeGrafter"/>
</dbReference>
<dbReference type="AlphaFoldDB" id="A0A3B3X2F5"/>
<dbReference type="GO" id="GO:0045345">
    <property type="term" value="P:positive regulation of MHC class I biosynthetic process"/>
    <property type="evidence" value="ECO:0007669"/>
    <property type="project" value="TreeGrafter"/>
</dbReference>
<dbReference type="GO" id="GO:0045087">
    <property type="term" value="P:innate immune response"/>
    <property type="evidence" value="ECO:0007669"/>
    <property type="project" value="UniProtKB-KW"/>
</dbReference>
<dbReference type="CDD" id="cd00009">
    <property type="entry name" value="AAA"/>
    <property type="match status" value="1"/>
</dbReference>
<dbReference type="Gene3D" id="3.40.50.300">
    <property type="entry name" value="P-loop containing nucleotide triphosphate hydrolases"/>
    <property type="match status" value="1"/>
</dbReference>
<dbReference type="SMART" id="SM00382">
    <property type="entry name" value="AAA"/>
    <property type="match status" value="1"/>
</dbReference>
<dbReference type="Ensembl" id="ENSPMET00000001166.1">
    <property type="protein sequence ID" value="ENSPMEP00000009222.1"/>
    <property type="gene ID" value="ENSPMEG00000011049.1"/>
</dbReference>
<reference evidence="9" key="2">
    <citation type="submission" date="2025-09" db="UniProtKB">
        <authorList>
            <consortium name="Ensembl"/>
        </authorList>
    </citation>
    <scope>IDENTIFICATION</scope>
</reference>
<evidence type="ECO:0000313" key="9">
    <source>
        <dbReference type="Ensembl" id="ENSPMEP00000009222.1"/>
    </source>
</evidence>
<keyword evidence="10" id="KW-1185">Reference proteome</keyword>
<dbReference type="PANTHER" id="PTHR47189:SF1">
    <property type="entry name" value="MHC CLASS II TRANSACTIVATOR"/>
    <property type="match status" value="1"/>
</dbReference>
<accession>A0A3B3X2F5</accession>
<evidence type="ECO:0000256" key="2">
    <source>
        <dbReference type="ARBA" id="ARBA00022490"/>
    </source>
</evidence>
<name>A0A3B3X2F5_9TELE</name>
<sequence>THEIKDHSNINTPILTVHLVGRLMNLSVILENLYQQNVLMEEEVSNIEAEKHDFNRTRAILDSVTKKGEEACYRLLRILYETRSRTLPAPHPKTNENLFEKNKKPGLSFYSLVLNTEGTTTPSKVKTFKNKKSNMYRSKKLRTYIPESKPEISPSDLLKHDKNILLVGKPGMGKTALSHEMLRLWSERDKQLDYMFYFDMRELTNIPPTMSLEDLLFNVYCEPDEGKDEILTDMKSHSDNLIIILDGVTDFTSLVVKKFAKKNLPFAKIIITCRPEDEDQDKKDLSPKDWLRVEVKGFSEETISRYLSSVLGENHRKVLNNVELLTLCHVPMYALMVAASFSSEDSLQPRTVTEIYINIVRFCLQMNSSNIKMKYLNQFIKTKSNEILSLAEAAFNATERKTVNLEELSCEDGCVLSFLKTLDVKVAPTETITLYAFLHYTMQEFFAALWALKNPDKIREVLQQFLTEEKKHMKHLIPFMCRLLNQKSPSLMICLTPAEELKETQQWVTKDLIDTVLSHGSERHVEMLFLCQCLYESQSSEPCISFLDKLNYHIDLSRKNLDPHSCFAVSYVISQSTDRKINLNLEDVTISAQGMRQLNGCLQNVERYSETSFKGLLMLRIIFCRKL</sequence>
<dbReference type="GO" id="GO:0005737">
    <property type="term" value="C:cytoplasm"/>
    <property type="evidence" value="ECO:0007669"/>
    <property type="project" value="UniProtKB-SubCell"/>
</dbReference>
<dbReference type="InterPro" id="IPR001315">
    <property type="entry name" value="CARD"/>
</dbReference>
<dbReference type="STRING" id="48701.ENSPMEP00000009222"/>
<feature type="domain" description="NACHT" evidence="8">
    <location>
        <begin position="162"/>
        <end position="275"/>
    </location>
</feature>
<keyword evidence="2" id="KW-0963">Cytoplasm</keyword>
<keyword evidence="4" id="KW-0433">Leucine-rich repeat</keyword>
<evidence type="ECO:0000256" key="3">
    <source>
        <dbReference type="ARBA" id="ARBA00022588"/>
    </source>
</evidence>
<dbReference type="GO" id="GO:0045944">
    <property type="term" value="P:positive regulation of transcription by RNA polymerase II"/>
    <property type="evidence" value="ECO:0007669"/>
    <property type="project" value="TreeGrafter"/>
</dbReference>
<evidence type="ECO:0000259" key="7">
    <source>
        <dbReference type="PROSITE" id="PS50209"/>
    </source>
</evidence>
<dbReference type="CDD" id="cd01671">
    <property type="entry name" value="CARD"/>
    <property type="match status" value="1"/>
</dbReference>
<evidence type="ECO:0000256" key="5">
    <source>
        <dbReference type="ARBA" id="ARBA00022737"/>
    </source>
</evidence>
<dbReference type="PANTHER" id="PTHR47189">
    <property type="entry name" value="MHC CLASS II TRANSACTIVATOR"/>
    <property type="match status" value="1"/>
</dbReference>
<dbReference type="PROSITE" id="PS50837">
    <property type="entry name" value="NACHT"/>
    <property type="match status" value="1"/>
</dbReference>
<protein>
    <recommendedName>
        <fullName evidence="11">NACHT domain-containing protein</fullName>
    </recommendedName>
</protein>
<evidence type="ECO:0000256" key="4">
    <source>
        <dbReference type="ARBA" id="ARBA00022614"/>
    </source>
</evidence>
<evidence type="ECO:0000256" key="1">
    <source>
        <dbReference type="ARBA" id="ARBA00004496"/>
    </source>
</evidence>
<comment type="subcellular location">
    <subcellularLocation>
        <location evidence="1">Cytoplasm</location>
    </subcellularLocation>
</comment>
<dbReference type="SUPFAM" id="SSF52540">
    <property type="entry name" value="P-loop containing nucleoside triphosphate hydrolases"/>
    <property type="match status" value="1"/>
</dbReference>